<reference evidence="2 3" key="2">
    <citation type="submission" date="2023-12" db="EMBL/GenBank/DDBJ databases">
        <title>Description of an unclassified Opitutus bacterium of Verrucomicrobiota.</title>
        <authorList>
            <person name="Zhang D.-F."/>
        </authorList>
    </citation>
    <scope>NUCLEOTIDE SEQUENCE [LARGE SCALE GENOMIC DNA]</scope>
    <source>
        <strain evidence="2 3">WL0086</strain>
    </source>
</reference>
<protein>
    <submittedName>
        <fullName evidence="2">PepSY-associated TM helix domain-containing protein</fullName>
    </submittedName>
</protein>
<organism evidence="2 3">
    <name type="scientific">Actomonas aquatica</name>
    <dbReference type="NCBI Taxonomy" id="2866162"/>
    <lineage>
        <taxon>Bacteria</taxon>
        <taxon>Pseudomonadati</taxon>
        <taxon>Verrucomicrobiota</taxon>
        <taxon>Opitutia</taxon>
        <taxon>Opitutales</taxon>
        <taxon>Opitutaceae</taxon>
        <taxon>Actomonas</taxon>
    </lineage>
</organism>
<accession>A0ABZ1C669</accession>
<dbReference type="Proteomes" id="UP000738431">
    <property type="component" value="Chromosome"/>
</dbReference>
<keyword evidence="3" id="KW-1185">Reference proteome</keyword>
<dbReference type="RefSeq" id="WP_221030732.1">
    <property type="nucleotide sequence ID" value="NZ_CP139781.1"/>
</dbReference>
<dbReference type="EMBL" id="CP139781">
    <property type="protein sequence ID" value="WRQ86897.1"/>
    <property type="molecule type" value="Genomic_DNA"/>
</dbReference>
<reference evidence="2 3" key="1">
    <citation type="submission" date="2021-08" db="EMBL/GenBank/DDBJ databases">
        <authorList>
            <person name="Zhang D."/>
            <person name="Zhang A."/>
            <person name="Wang L."/>
        </authorList>
    </citation>
    <scope>NUCLEOTIDE SEQUENCE [LARGE SCALE GENOMIC DNA]</scope>
    <source>
        <strain evidence="2 3">WL0086</strain>
    </source>
</reference>
<feature type="transmembrane region" description="Helical" evidence="1">
    <location>
        <begin position="12"/>
        <end position="39"/>
    </location>
</feature>
<feature type="transmembrane region" description="Helical" evidence="1">
    <location>
        <begin position="354"/>
        <end position="375"/>
    </location>
</feature>
<evidence type="ECO:0000313" key="2">
    <source>
        <dbReference type="EMBL" id="WRQ86897.1"/>
    </source>
</evidence>
<dbReference type="PANTHER" id="PTHR34219">
    <property type="entry name" value="IRON-REGULATED INNER MEMBRANE PROTEIN-RELATED"/>
    <property type="match status" value="1"/>
</dbReference>
<dbReference type="Pfam" id="PF03929">
    <property type="entry name" value="PepSY_TM"/>
    <property type="match status" value="1"/>
</dbReference>
<keyword evidence="1" id="KW-0812">Transmembrane</keyword>
<feature type="transmembrane region" description="Helical" evidence="1">
    <location>
        <begin position="157"/>
        <end position="177"/>
    </location>
</feature>
<proteinExistence type="predicted"/>
<evidence type="ECO:0000313" key="3">
    <source>
        <dbReference type="Proteomes" id="UP000738431"/>
    </source>
</evidence>
<feature type="transmembrane region" description="Helical" evidence="1">
    <location>
        <begin position="209"/>
        <end position="229"/>
    </location>
</feature>
<sequence length="389" mass="44698">MARLRQQLRSVLFWGHLICGLVAGAVIAILCFTGAVLAFEDEVLAWVEPPPQLSQAEAAEVRPFHPTTVIGRIESLHPGDRVTSLRFYRDPRRPYWVSFRDQPTRYLHPGTFAMMENERGAWRKFFSFNLSLHRQLAAPRSSAKEARWWNRNLGNRIIAITTGVFLFLCLSGLWLWWPRRMNWRTFRQLARVRLDLRGLKRDWNWHNALGFWMLLPLAVMCLTGLAISFEAVRNAIYPGSTEAPVEIIAPSPDAPAASPDLVFERITEVVPDWTYMIFYLPRLREDGTLIPRPLTIYTRDASWPTAPYTTLRFNPYSGELLRAPLWETLSPSQAMRVLNDTLHTGEAFGVIGKAVASLSCVGGLILVYTGFALTWRRWRRFRSRRRASA</sequence>
<keyword evidence="1" id="KW-1133">Transmembrane helix</keyword>
<dbReference type="InterPro" id="IPR005625">
    <property type="entry name" value="PepSY-ass_TM"/>
</dbReference>
<gene>
    <name evidence="2" type="ORF">K1X11_018955</name>
</gene>
<evidence type="ECO:0000256" key="1">
    <source>
        <dbReference type="SAM" id="Phobius"/>
    </source>
</evidence>
<dbReference type="PANTHER" id="PTHR34219:SF3">
    <property type="entry name" value="BLL7967 PROTEIN"/>
    <property type="match status" value="1"/>
</dbReference>
<name>A0ABZ1C669_9BACT</name>
<keyword evidence="1" id="KW-0472">Membrane</keyword>